<evidence type="ECO:0000256" key="3">
    <source>
        <dbReference type="ARBA" id="ARBA00022723"/>
    </source>
</evidence>
<gene>
    <name evidence="8" type="ORF">ACFPN2_36510</name>
</gene>
<dbReference type="SUPFAM" id="SSF50022">
    <property type="entry name" value="ISP domain"/>
    <property type="match status" value="1"/>
</dbReference>
<dbReference type="EMBL" id="JBHSDU010000015">
    <property type="protein sequence ID" value="MFC4314627.1"/>
    <property type="molecule type" value="Genomic_DNA"/>
</dbReference>
<comment type="cofactor">
    <cofactor evidence="1">
        <name>Fe cation</name>
        <dbReference type="ChEBI" id="CHEBI:24875"/>
    </cofactor>
</comment>
<dbReference type="Gene3D" id="2.102.10.10">
    <property type="entry name" value="Rieske [2Fe-2S] iron-sulphur domain"/>
    <property type="match status" value="1"/>
</dbReference>
<evidence type="ECO:0000256" key="1">
    <source>
        <dbReference type="ARBA" id="ARBA00001962"/>
    </source>
</evidence>
<dbReference type="PANTHER" id="PTHR43756">
    <property type="entry name" value="CHOLINE MONOOXYGENASE, CHLOROPLASTIC"/>
    <property type="match status" value="1"/>
</dbReference>
<keyword evidence="3" id="KW-0479">Metal-binding</keyword>
<dbReference type="RefSeq" id="WP_380605956.1">
    <property type="nucleotide sequence ID" value="NZ_JBHSDU010000015.1"/>
</dbReference>
<dbReference type="InterPro" id="IPR017941">
    <property type="entry name" value="Rieske_2Fe-2S"/>
</dbReference>
<dbReference type="Pfam" id="PF00848">
    <property type="entry name" value="Ring_hydroxyl_A"/>
    <property type="match status" value="1"/>
</dbReference>
<reference evidence="9" key="1">
    <citation type="journal article" date="2019" name="Int. J. Syst. Evol. Microbiol.">
        <title>The Global Catalogue of Microorganisms (GCM) 10K type strain sequencing project: providing services to taxonomists for standard genome sequencing and annotation.</title>
        <authorList>
            <consortium name="The Broad Institute Genomics Platform"/>
            <consortium name="The Broad Institute Genome Sequencing Center for Infectious Disease"/>
            <person name="Wu L."/>
            <person name="Ma J."/>
        </authorList>
    </citation>
    <scope>NUCLEOTIDE SEQUENCE [LARGE SCALE GENOMIC DNA]</scope>
    <source>
        <strain evidence="9">CGMCC 1.10759</strain>
    </source>
</reference>
<dbReference type="InterPro" id="IPR001663">
    <property type="entry name" value="Rng_hydr_dOase-A"/>
</dbReference>
<evidence type="ECO:0000259" key="7">
    <source>
        <dbReference type="PROSITE" id="PS51296"/>
    </source>
</evidence>
<dbReference type="PANTHER" id="PTHR43756:SF5">
    <property type="entry name" value="CHOLINE MONOOXYGENASE, CHLOROPLASTIC"/>
    <property type="match status" value="1"/>
</dbReference>
<comment type="caution">
    <text evidence="8">The sequence shown here is derived from an EMBL/GenBank/DDBJ whole genome shotgun (WGS) entry which is preliminary data.</text>
</comment>
<proteinExistence type="predicted"/>
<accession>A0ABV8T5D4</accession>
<feature type="domain" description="Rieske" evidence="7">
    <location>
        <begin position="46"/>
        <end position="161"/>
    </location>
</feature>
<dbReference type="PRINTS" id="PR00090">
    <property type="entry name" value="RNGDIOXGNASE"/>
</dbReference>
<evidence type="ECO:0000256" key="2">
    <source>
        <dbReference type="ARBA" id="ARBA00022714"/>
    </source>
</evidence>
<keyword evidence="4" id="KW-0560">Oxidoreductase</keyword>
<dbReference type="SUPFAM" id="SSF55961">
    <property type="entry name" value="Bet v1-like"/>
    <property type="match status" value="1"/>
</dbReference>
<organism evidence="8 9">
    <name type="scientific">Steroidobacter flavus</name>
    <dbReference type="NCBI Taxonomy" id="1842136"/>
    <lineage>
        <taxon>Bacteria</taxon>
        <taxon>Pseudomonadati</taxon>
        <taxon>Pseudomonadota</taxon>
        <taxon>Gammaproteobacteria</taxon>
        <taxon>Steroidobacterales</taxon>
        <taxon>Steroidobacteraceae</taxon>
        <taxon>Steroidobacter</taxon>
    </lineage>
</organism>
<sequence>MSTAADTTGVATTAEDLSTAVTYSVEAYTSEEYVRAERDKLWRKVWQQVGRIEEAPEVGSFLTYDILDDSILIVRTAADKFKAFYNVCSHRGRRLVDTPAGAKRACGKRDNFVCGFHAWRYNLDGKCTHVMNHEDWKGALSDERTRLGEVNVDTWGGWIWINLDPNAGPLRDYLEPAASMLDPFQLQNMRYRWRRWLVFDCNWKVAMEAFSETYHVPGTHPEFMPFGDFRGWARAQGLHSNIGYDAPKGLDENQAKLRLGSGGDPRVSTAQLQLYTWEHANTNTTQTLVKAAQRLVDELPEGTPADKVLKHWLDSARRDDAARGVVWPTVDPAHTGKSGTAWQLFPNFQIGHALNNALCYSARPYGYNPDKCIFEAAVYELFPKGEEPKTEWQYTPADDAGWRTVLPQDFSNMAAVQQGMKNGGFRGTLPNPYREQSISNLHRNLARYMSGVGAPRKL</sequence>
<evidence type="ECO:0000256" key="4">
    <source>
        <dbReference type="ARBA" id="ARBA00023002"/>
    </source>
</evidence>
<dbReference type="InterPro" id="IPR015879">
    <property type="entry name" value="Ring_hydroxy_dOase_asu_C_dom"/>
</dbReference>
<keyword evidence="2" id="KW-0001">2Fe-2S</keyword>
<evidence type="ECO:0000313" key="8">
    <source>
        <dbReference type="EMBL" id="MFC4314627.1"/>
    </source>
</evidence>
<keyword evidence="6" id="KW-0411">Iron-sulfur</keyword>
<evidence type="ECO:0000256" key="5">
    <source>
        <dbReference type="ARBA" id="ARBA00023004"/>
    </source>
</evidence>
<keyword evidence="5" id="KW-0408">Iron</keyword>
<protein>
    <submittedName>
        <fullName evidence="8">SRPBCC family protein</fullName>
    </submittedName>
</protein>
<dbReference type="PROSITE" id="PS51296">
    <property type="entry name" value="RIESKE"/>
    <property type="match status" value="1"/>
</dbReference>
<evidence type="ECO:0000256" key="6">
    <source>
        <dbReference type="ARBA" id="ARBA00023014"/>
    </source>
</evidence>
<evidence type="ECO:0000313" key="9">
    <source>
        <dbReference type="Proteomes" id="UP001595904"/>
    </source>
</evidence>
<dbReference type="Pfam" id="PF00355">
    <property type="entry name" value="Rieske"/>
    <property type="match status" value="1"/>
</dbReference>
<keyword evidence="9" id="KW-1185">Reference proteome</keyword>
<name>A0ABV8T5D4_9GAMM</name>
<dbReference type="CDD" id="cd03469">
    <property type="entry name" value="Rieske_RO_Alpha_N"/>
    <property type="match status" value="1"/>
</dbReference>
<dbReference type="Proteomes" id="UP001595904">
    <property type="component" value="Unassembled WGS sequence"/>
</dbReference>
<dbReference type="Gene3D" id="3.90.380.10">
    <property type="entry name" value="Naphthalene 1,2-dioxygenase Alpha Subunit, Chain A, domain 1"/>
    <property type="match status" value="1"/>
</dbReference>
<dbReference type="InterPro" id="IPR036922">
    <property type="entry name" value="Rieske_2Fe-2S_sf"/>
</dbReference>